<keyword evidence="8 9" id="KW-0131">Cell cycle</keyword>
<proteinExistence type="inferred from homology"/>
<dbReference type="PANTHER" id="PTHR35851">
    <property type="entry name" value="CELL DIVISION PROTEIN FTSQ"/>
    <property type="match status" value="1"/>
</dbReference>
<dbReference type="Gene3D" id="3.40.50.11690">
    <property type="entry name" value="Cell division protein FtsQ/DivIB"/>
    <property type="match status" value="1"/>
</dbReference>
<evidence type="ECO:0000256" key="3">
    <source>
        <dbReference type="ARBA" id="ARBA00022519"/>
    </source>
</evidence>
<evidence type="ECO:0000256" key="7">
    <source>
        <dbReference type="ARBA" id="ARBA00023136"/>
    </source>
</evidence>
<keyword evidence="6 9" id="KW-1133">Transmembrane helix</keyword>
<dbReference type="Pfam" id="PF03799">
    <property type="entry name" value="FtsQ_DivIB_C"/>
    <property type="match status" value="1"/>
</dbReference>
<dbReference type="GO" id="GO:0005886">
    <property type="term" value="C:plasma membrane"/>
    <property type="evidence" value="ECO:0007669"/>
    <property type="project" value="UniProtKB-SubCell"/>
</dbReference>
<keyword evidence="12" id="KW-1185">Reference proteome</keyword>
<accession>A0A4R5PHG0</accession>
<gene>
    <name evidence="9" type="primary">ftsQ</name>
    <name evidence="11" type="ORF">E2A64_16385</name>
</gene>
<feature type="domain" description="POTRA" evidence="10">
    <location>
        <begin position="54"/>
        <end position="122"/>
    </location>
</feature>
<sequence>MRFAHALMSGRVTIPRHAGTLATVAFLSATGVYGMQLGGHGPVVAEALSSSAGFALEDIYISGNSETSDITVLEQIGLNGATSVLSISVEEARSRLIELPWVVDAQVTKVYPGSLSVKLVERVPVAIWQHGLDLSLIDAKGDIIAPFDGARHSELPLYVGLGADRNADELEARLIFHPELRERVKAAIRVADRRWDLRLDNGVTIRLPEKDIDGAIQRLADFDAGRNILDRDIAAIDLRLDDRVTVKLTDAAYERREDAIKERAKAIKAAERRT</sequence>
<dbReference type="AlphaFoldDB" id="A0A4R5PHG0"/>
<evidence type="ECO:0000256" key="1">
    <source>
        <dbReference type="ARBA" id="ARBA00004370"/>
    </source>
</evidence>
<evidence type="ECO:0000256" key="8">
    <source>
        <dbReference type="ARBA" id="ARBA00023306"/>
    </source>
</evidence>
<dbReference type="InterPro" id="IPR013685">
    <property type="entry name" value="POTRA_FtsQ_type"/>
</dbReference>
<dbReference type="InterPro" id="IPR034746">
    <property type="entry name" value="POTRA"/>
</dbReference>
<evidence type="ECO:0000256" key="2">
    <source>
        <dbReference type="ARBA" id="ARBA00022475"/>
    </source>
</evidence>
<dbReference type="GO" id="GO:0090529">
    <property type="term" value="P:cell septum assembly"/>
    <property type="evidence" value="ECO:0007669"/>
    <property type="project" value="InterPro"/>
</dbReference>
<comment type="caution">
    <text evidence="11">The sequence shown here is derived from an EMBL/GenBank/DDBJ whole genome shotgun (WGS) entry which is preliminary data.</text>
</comment>
<keyword evidence="2 9" id="KW-1003">Cell membrane</keyword>
<organism evidence="11 12">
    <name type="scientific">Pseudohoeflea suaedae</name>
    <dbReference type="NCBI Taxonomy" id="877384"/>
    <lineage>
        <taxon>Bacteria</taxon>
        <taxon>Pseudomonadati</taxon>
        <taxon>Pseudomonadota</taxon>
        <taxon>Alphaproteobacteria</taxon>
        <taxon>Hyphomicrobiales</taxon>
        <taxon>Rhizobiaceae</taxon>
        <taxon>Pseudohoeflea</taxon>
    </lineage>
</organism>
<evidence type="ECO:0000313" key="11">
    <source>
        <dbReference type="EMBL" id="TDH34252.1"/>
    </source>
</evidence>
<evidence type="ECO:0000256" key="5">
    <source>
        <dbReference type="ARBA" id="ARBA00022692"/>
    </source>
</evidence>
<evidence type="ECO:0000256" key="4">
    <source>
        <dbReference type="ARBA" id="ARBA00022618"/>
    </source>
</evidence>
<keyword evidence="3 9" id="KW-0997">Cell inner membrane</keyword>
<evidence type="ECO:0000256" key="6">
    <source>
        <dbReference type="ARBA" id="ARBA00022989"/>
    </source>
</evidence>
<comment type="function">
    <text evidence="9">Essential cell division protein.</text>
</comment>
<comment type="subcellular location">
    <subcellularLocation>
        <location evidence="9">Cell inner membrane</location>
        <topology evidence="9">Single-pass type II membrane protein</topology>
    </subcellularLocation>
    <subcellularLocation>
        <location evidence="1">Membrane</location>
    </subcellularLocation>
    <text evidence="9">Localizes to the division septum.</text>
</comment>
<dbReference type="PROSITE" id="PS51779">
    <property type="entry name" value="POTRA"/>
    <property type="match status" value="1"/>
</dbReference>
<dbReference type="Gene3D" id="3.10.20.310">
    <property type="entry name" value="membrane protein fhac"/>
    <property type="match status" value="1"/>
</dbReference>
<dbReference type="InterPro" id="IPR045335">
    <property type="entry name" value="FtsQ_C_sf"/>
</dbReference>
<dbReference type="InterPro" id="IPR026579">
    <property type="entry name" value="FtsQ"/>
</dbReference>
<dbReference type="GO" id="GO:0043093">
    <property type="term" value="P:FtsZ-dependent cytokinesis"/>
    <property type="evidence" value="ECO:0007669"/>
    <property type="project" value="UniProtKB-UniRule"/>
</dbReference>
<evidence type="ECO:0000313" key="12">
    <source>
        <dbReference type="Proteomes" id="UP000295131"/>
    </source>
</evidence>
<name>A0A4R5PHG0_9HYPH</name>
<evidence type="ECO:0000256" key="9">
    <source>
        <dbReference type="HAMAP-Rule" id="MF_00911"/>
    </source>
</evidence>
<dbReference type="EMBL" id="SMSI01000004">
    <property type="protein sequence ID" value="TDH34252.1"/>
    <property type="molecule type" value="Genomic_DNA"/>
</dbReference>
<dbReference type="InterPro" id="IPR005548">
    <property type="entry name" value="Cell_div_FtsQ/DivIB_C"/>
</dbReference>
<dbReference type="Proteomes" id="UP000295131">
    <property type="component" value="Unassembled WGS sequence"/>
</dbReference>
<keyword evidence="5 9" id="KW-0812">Transmembrane</keyword>
<dbReference type="Pfam" id="PF08478">
    <property type="entry name" value="POTRA_1"/>
    <property type="match status" value="1"/>
</dbReference>
<comment type="similarity">
    <text evidence="9">Belongs to the FtsQ/DivIB family. FtsQ subfamily.</text>
</comment>
<evidence type="ECO:0000259" key="10">
    <source>
        <dbReference type="PROSITE" id="PS51779"/>
    </source>
</evidence>
<keyword evidence="7 9" id="KW-0472">Membrane</keyword>
<protein>
    <recommendedName>
        <fullName evidence="9">Cell division protein FtsQ</fullName>
    </recommendedName>
</protein>
<keyword evidence="4 9" id="KW-0132">Cell division</keyword>
<dbReference type="OrthoDB" id="9783091at2"/>
<reference evidence="11 12" key="1">
    <citation type="journal article" date="2013" name="Int. J. Syst. Evol. Microbiol.">
        <title>Hoeflea suaedae sp. nov., an endophytic bacterium isolated from the root of the halophyte Suaeda maritima.</title>
        <authorList>
            <person name="Chung E.J."/>
            <person name="Park J.A."/>
            <person name="Pramanik P."/>
            <person name="Bibi F."/>
            <person name="Jeon C.O."/>
            <person name="Chung Y.R."/>
        </authorList>
    </citation>
    <scope>NUCLEOTIDE SEQUENCE [LARGE SCALE GENOMIC DNA]</scope>
    <source>
        <strain evidence="11 12">YC6898</strain>
    </source>
</reference>
<dbReference type="HAMAP" id="MF_00911">
    <property type="entry name" value="FtsQ_subfam"/>
    <property type="match status" value="1"/>
</dbReference>
<dbReference type="PANTHER" id="PTHR35851:SF1">
    <property type="entry name" value="CELL DIVISION PROTEIN FTSQ"/>
    <property type="match status" value="1"/>
</dbReference>
<dbReference type="GO" id="GO:0032153">
    <property type="term" value="C:cell division site"/>
    <property type="evidence" value="ECO:0007669"/>
    <property type="project" value="UniProtKB-UniRule"/>
</dbReference>
<dbReference type="RefSeq" id="WP_133285598.1">
    <property type="nucleotide sequence ID" value="NZ_SMSI01000004.1"/>
</dbReference>